<dbReference type="AlphaFoldDB" id="A0A7V7PKK7"/>
<gene>
    <name evidence="6" type="ORF">F6X38_21295</name>
</gene>
<keyword evidence="3 6" id="KW-0378">Hydrolase</keyword>
<keyword evidence="4" id="KW-0862">Zinc</keyword>
<comment type="caution">
    <text evidence="6">The sequence shown here is derived from an EMBL/GenBank/DDBJ whole genome shotgun (WGS) entry which is preliminary data.</text>
</comment>
<comment type="similarity">
    <text evidence="1">Belongs to the metallo-beta-lactamase superfamily.</text>
</comment>
<reference evidence="6 7" key="1">
    <citation type="submission" date="2019-09" db="EMBL/GenBank/DDBJ databases">
        <title>YIM 132180 draft genome.</title>
        <authorList>
            <person name="Zhang K."/>
        </authorList>
    </citation>
    <scope>NUCLEOTIDE SEQUENCE [LARGE SCALE GENOMIC DNA]</scope>
    <source>
        <strain evidence="6 7">YIM 132180</strain>
    </source>
</reference>
<dbReference type="PROSITE" id="PS51318">
    <property type="entry name" value="TAT"/>
    <property type="match status" value="1"/>
</dbReference>
<dbReference type="Pfam" id="PF00753">
    <property type="entry name" value="Lactamase_B"/>
    <property type="match status" value="1"/>
</dbReference>
<dbReference type="EMBL" id="VZDO01000023">
    <property type="protein sequence ID" value="KAB0676434.1"/>
    <property type="molecule type" value="Genomic_DNA"/>
</dbReference>
<evidence type="ECO:0000256" key="3">
    <source>
        <dbReference type="ARBA" id="ARBA00022801"/>
    </source>
</evidence>
<evidence type="ECO:0000313" key="6">
    <source>
        <dbReference type="EMBL" id="KAB0676434.1"/>
    </source>
</evidence>
<dbReference type="InterPro" id="IPR036866">
    <property type="entry name" value="RibonucZ/Hydroxyglut_hydro"/>
</dbReference>
<dbReference type="Proteomes" id="UP000432089">
    <property type="component" value="Unassembled WGS sequence"/>
</dbReference>
<dbReference type="GO" id="GO:0046872">
    <property type="term" value="F:metal ion binding"/>
    <property type="evidence" value="ECO:0007669"/>
    <property type="project" value="UniProtKB-KW"/>
</dbReference>
<dbReference type="PANTHER" id="PTHR42978:SF6">
    <property type="entry name" value="QUORUM-QUENCHING LACTONASE YTNP-RELATED"/>
    <property type="match status" value="1"/>
</dbReference>
<dbReference type="SMART" id="SM00849">
    <property type="entry name" value="Lactamase_B"/>
    <property type="match status" value="1"/>
</dbReference>
<protein>
    <submittedName>
        <fullName evidence="6">MBL fold metallo-hydrolase</fullName>
    </submittedName>
</protein>
<dbReference type="InterPro" id="IPR051013">
    <property type="entry name" value="MBL_superfamily_lactonases"/>
</dbReference>
<evidence type="ECO:0000256" key="4">
    <source>
        <dbReference type="ARBA" id="ARBA00022833"/>
    </source>
</evidence>
<proteinExistence type="inferred from homology"/>
<dbReference type="CDD" id="cd07720">
    <property type="entry name" value="OPHC2-like_MBL-fold"/>
    <property type="match status" value="1"/>
</dbReference>
<dbReference type="PANTHER" id="PTHR42978">
    <property type="entry name" value="QUORUM-QUENCHING LACTONASE YTNP-RELATED-RELATED"/>
    <property type="match status" value="1"/>
</dbReference>
<sequence length="336" mass="36678">MGGTIGRGSGGIHRRAAMKLAGGLGVLAAGAPYFARQAEVQAAETGMQERPEPKWRRFKVGDAVVTIVLDGLRPGDGPYPTFGADQSEAAVAELMRANFLPEKRFVNGFLPVFVETGGQLVLFDTGMGPMGRANGMGRLRERMGEAGYKPEDVTLLVLTHLHGDHIGGAMEEGGPAFPNAKLALGRAEYGWWTSDEAKNGERKDGAALVAKNVTPLVDKARFLRQGDEVLPGIVAHEAFGHTQGHMIFEMTFGGRKLWHLADTSNHYVASLQRPDWRVRFDHVPEQATATRKRVFGMVAEKREPFVGYHMPFPGIGFAEQTGEGFRFVPVTYQFDV</sequence>
<keyword evidence="7" id="KW-1185">Reference proteome</keyword>
<evidence type="ECO:0000259" key="5">
    <source>
        <dbReference type="SMART" id="SM00849"/>
    </source>
</evidence>
<organism evidence="6 7">
    <name type="scientific">Plantimonas leprariae</name>
    <dbReference type="NCBI Taxonomy" id="2615207"/>
    <lineage>
        <taxon>Bacteria</taxon>
        <taxon>Pseudomonadati</taxon>
        <taxon>Pseudomonadota</taxon>
        <taxon>Alphaproteobacteria</taxon>
        <taxon>Hyphomicrobiales</taxon>
        <taxon>Aurantimonadaceae</taxon>
        <taxon>Plantimonas</taxon>
    </lineage>
</organism>
<dbReference type="Gene3D" id="3.60.15.10">
    <property type="entry name" value="Ribonuclease Z/Hydroxyacylglutathione hydrolase-like"/>
    <property type="match status" value="1"/>
</dbReference>
<evidence type="ECO:0000256" key="2">
    <source>
        <dbReference type="ARBA" id="ARBA00022723"/>
    </source>
</evidence>
<dbReference type="InterPro" id="IPR006311">
    <property type="entry name" value="TAT_signal"/>
</dbReference>
<evidence type="ECO:0000313" key="7">
    <source>
        <dbReference type="Proteomes" id="UP000432089"/>
    </source>
</evidence>
<evidence type="ECO:0000256" key="1">
    <source>
        <dbReference type="ARBA" id="ARBA00007749"/>
    </source>
</evidence>
<dbReference type="InterPro" id="IPR001279">
    <property type="entry name" value="Metallo-B-lactamas"/>
</dbReference>
<name>A0A7V7PKK7_9HYPH</name>
<feature type="domain" description="Metallo-beta-lactamase" evidence="5">
    <location>
        <begin position="108"/>
        <end position="309"/>
    </location>
</feature>
<dbReference type="SUPFAM" id="SSF56281">
    <property type="entry name" value="Metallo-hydrolase/oxidoreductase"/>
    <property type="match status" value="1"/>
</dbReference>
<keyword evidence="2" id="KW-0479">Metal-binding</keyword>
<accession>A0A7V7PKK7</accession>
<dbReference type="GO" id="GO:0016787">
    <property type="term" value="F:hydrolase activity"/>
    <property type="evidence" value="ECO:0007669"/>
    <property type="project" value="UniProtKB-KW"/>
</dbReference>